<comment type="caution">
    <text evidence="3">The sequence shown here is derived from an EMBL/GenBank/DDBJ whole genome shotgun (WGS) entry which is preliminary data.</text>
</comment>
<dbReference type="PROSITE" id="PS50048">
    <property type="entry name" value="ZN2_CY6_FUNGAL_2"/>
    <property type="match status" value="1"/>
</dbReference>
<reference evidence="3" key="1">
    <citation type="submission" date="2021-10" db="EMBL/GenBank/DDBJ databases">
        <authorList>
            <person name="Piombo E."/>
        </authorList>
    </citation>
    <scope>NUCLEOTIDE SEQUENCE</scope>
</reference>
<dbReference type="InterPro" id="IPR001138">
    <property type="entry name" value="Zn2Cys6_DnaBD"/>
</dbReference>
<feature type="domain" description="Zn(2)-C6 fungal-type" evidence="2">
    <location>
        <begin position="10"/>
        <end position="38"/>
    </location>
</feature>
<evidence type="ECO:0000259" key="2">
    <source>
        <dbReference type="PROSITE" id="PS50048"/>
    </source>
</evidence>
<evidence type="ECO:0000313" key="4">
    <source>
        <dbReference type="Proteomes" id="UP000754883"/>
    </source>
</evidence>
<dbReference type="AlphaFoldDB" id="A0A9N9UK44"/>
<gene>
    <name evidence="3" type="ORF">CBYS24578_00017580</name>
</gene>
<protein>
    <recommendedName>
        <fullName evidence="2">Zn(2)-C6 fungal-type domain-containing protein</fullName>
    </recommendedName>
</protein>
<dbReference type="SUPFAM" id="SSF57701">
    <property type="entry name" value="Zn2/Cys6 DNA-binding domain"/>
    <property type="match status" value="1"/>
</dbReference>
<dbReference type="OrthoDB" id="5429770at2759"/>
<sequence length="470" mass="52319">MVYYGRPSRNCLPCRRRKIRCDLDPQGCSQCRRAKLTCYGYRDMKDLAFHDETHLTTQKALARHAAAQRTAAPQLSWDVLSRNAFLCLYIERYSYGFDALAPLLATSSPAGHLQASVGAVGLAFMALQANRPDLMPLANRQYLTAIQTVREAIHSSLKSSSNGPSHCVSNETLQSVLLLDLYEKLAIYHQWLGLHGSWLSHIQGALAMVHARPSADFVDPTTCQLASRTVLALTISCGVTGKPIPDKLHAIRRDLNNHIRHAKWTFLGLLMSVIDFRAHMRSGVLRPDDILSQACDLQDQLASAERKIPRSWGPRQVDSHDSLIFDGYYDVYPSHYATQVFNAFRILRLEMCDIIHNLDPCSMVANTIAEITQDICAAVPQFILVGARSGNTVPFSPLQILECRGILTALYQAAQITPNMNLREWILQSLAHMADNGVKSAQDVAHYLAVEPKLDYWTVFAMIGSCGITA</sequence>
<dbReference type="Proteomes" id="UP000754883">
    <property type="component" value="Unassembled WGS sequence"/>
</dbReference>
<dbReference type="CDD" id="cd00067">
    <property type="entry name" value="GAL4"/>
    <property type="match status" value="1"/>
</dbReference>
<dbReference type="PANTHER" id="PTHR38791:SF1">
    <property type="entry name" value="TRANSCRIPTION FACTOR, PUTATIVE-RELATED"/>
    <property type="match status" value="1"/>
</dbReference>
<evidence type="ECO:0000256" key="1">
    <source>
        <dbReference type="ARBA" id="ARBA00023242"/>
    </source>
</evidence>
<dbReference type="EMBL" id="CABFNO020001468">
    <property type="protein sequence ID" value="CAG9990053.1"/>
    <property type="molecule type" value="Genomic_DNA"/>
</dbReference>
<dbReference type="PANTHER" id="PTHR38791">
    <property type="entry name" value="ZN(II)2CYS6 TRANSCRIPTION FACTOR (EUROFUNG)-RELATED-RELATED"/>
    <property type="match status" value="1"/>
</dbReference>
<dbReference type="InterPro" id="IPR053175">
    <property type="entry name" value="DHMBA_Reg_Transcription_Factor"/>
</dbReference>
<name>A0A9N9UK44_9HYPO</name>
<dbReference type="Pfam" id="PF00172">
    <property type="entry name" value="Zn_clus"/>
    <property type="match status" value="1"/>
</dbReference>
<accession>A0A9N9UK44</accession>
<organism evidence="3 4">
    <name type="scientific">Clonostachys byssicola</name>
    <dbReference type="NCBI Taxonomy" id="160290"/>
    <lineage>
        <taxon>Eukaryota</taxon>
        <taxon>Fungi</taxon>
        <taxon>Dikarya</taxon>
        <taxon>Ascomycota</taxon>
        <taxon>Pezizomycotina</taxon>
        <taxon>Sordariomycetes</taxon>
        <taxon>Hypocreomycetidae</taxon>
        <taxon>Hypocreales</taxon>
        <taxon>Bionectriaceae</taxon>
        <taxon>Clonostachys</taxon>
    </lineage>
</organism>
<dbReference type="GO" id="GO:0000981">
    <property type="term" value="F:DNA-binding transcription factor activity, RNA polymerase II-specific"/>
    <property type="evidence" value="ECO:0007669"/>
    <property type="project" value="InterPro"/>
</dbReference>
<keyword evidence="4" id="KW-1185">Reference proteome</keyword>
<dbReference type="GO" id="GO:0008270">
    <property type="term" value="F:zinc ion binding"/>
    <property type="evidence" value="ECO:0007669"/>
    <property type="project" value="InterPro"/>
</dbReference>
<keyword evidence="1" id="KW-0539">Nucleus</keyword>
<proteinExistence type="predicted"/>
<evidence type="ECO:0000313" key="3">
    <source>
        <dbReference type="EMBL" id="CAG9990053.1"/>
    </source>
</evidence>
<dbReference type="Gene3D" id="4.10.240.10">
    <property type="entry name" value="Zn(2)-C6 fungal-type DNA-binding domain"/>
    <property type="match status" value="1"/>
</dbReference>
<dbReference type="InterPro" id="IPR036864">
    <property type="entry name" value="Zn2-C6_fun-type_DNA-bd_sf"/>
</dbReference>